<reference evidence="8 9" key="1">
    <citation type="submission" date="2017-02" db="EMBL/GenBank/DDBJ databases">
        <title>Chromobacterium haemolyticum H5244.</title>
        <authorList>
            <person name="Gulvik C.A."/>
        </authorList>
    </citation>
    <scope>NUCLEOTIDE SEQUENCE [LARGE SCALE GENOMIC DNA]</scope>
    <source>
        <strain evidence="8 9">H5244</strain>
    </source>
</reference>
<dbReference type="Gene3D" id="3.30.420.270">
    <property type="match status" value="1"/>
</dbReference>
<keyword evidence="7" id="KW-0813">Transport</keyword>
<dbReference type="Pfam" id="PF02472">
    <property type="entry name" value="ExbD"/>
    <property type="match status" value="1"/>
</dbReference>
<name>A0A1W0CR84_9NEIS</name>
<dbReference type="RefSeq" id="WP_081555978.1">
    <property type="nucleotide sequence ID" value="NZ_MUKV01000019.1"/>
</dbReference>
<comment type="caution">
    <text evidence="8">The sequence shown here is derived from an EMBL/GenBank/DDBJ whole genome shotgun (WGS) entry which is preliminary data.</text>
</comment>
<dbReference type="Proteomes" id="UP000192721">
    <property type="component" value="Unassembled WGS sequence"/>
</dbReference>
<evidence type="ECO:0000256" key="7">
    <source>
        <dbReference type="RuleBase" id="RU003879"/>
    </source>
</evidence>
<evidence type="ECO:0000256" key="2">
    <source>
        <dbReference type="ARBA" id="ARBA00005811"/>
    </source>
</evidence>
<proteinExistence type="inferred from homology"/>
<comment type="similarity">
    <text evidence="2 7">Belongs to the ExbD/TolR family.</text>
</comment>
<dbReference type="PANTHER" id="PTHR30558:SF7">
    <property type="entry name" value="TOL-PAL SYSTEM PROTEIN TOLR"/>
    <property type="match status" value="1"/>
</dbReference>
<keyword evidence="6" id="KW-0472">Membrane</keyword>
<evidence type="ECO:0000313" key="9">
    <source>
        <dbReference type="Proteomes" id="UP000192721"/>
    </source>
</evidence>
<keyword evidence="4 7" id="KW-0812">Transmembrane</keyword>
<dbReference type="GO" id="GO:0015031">
    <property type="term" value="P:protein transport"/>
    <property type="evidence" value="ECO:0007669"/>
    <property type="project" value="UniProtKB-KW"/>
</dbReference>
<organism evidence="8 9">
    <name type="scientific">Chromobacterium haemolyticum</name>
    <dbReference type="NCBI Taxonomy" id="394935"/>
    <lineage>
        <taxon>Bacteria</taxon>
        <taxon>Pseudomonadati</taxon>
        <taxon>Pseudomonadota</taxon>
        <taxon>Betaproteobacteria</taxon>
        <taxon>Neisseriales</taxon>
        <taxon>Chromobacteriaceae</taxon>
        <taxon>Chromobacterium</taxon>
    </lineage>
</organism>
<dbReference type="PANTHER" id="PTHR30558">
    <property type="entry name" value="EXBD MEMBRANE COMPONENT OF PMF-DRIVEN MACROMOLECULE IMPORT SYSTEM"/>
    <property type="match status" value="1"/>
</dbReference>
<evidence type="ECO:0000256" key="6">
    <source>
        <dbReference type="ARBA" id="ARBA00023136"/>
    </source>
</evidence>
<dbReference type="GO" id="GO:0022857">
    <property type="term" value="F:transmembrane transporter activity"/>
    <property type="evidence" value="ECO:0007669"/>
    <property type="project" value="InterPro"/>
</dbReference>
<evidence type="ECO:0000313" key="8">
    <source>
        <dbReference type="EMBL" id="OQS37327.1"/>
    </source>
</evidence>
<gene>
    <name evidence="8" type="ORF">B0T45_14575</name>
</gene>
<keyword evidence="5" id="KW-1133">Transmembrane helix</keyword>
<evidence type="ECO:0000256" key="3">
    <source>
        <dbReference type="ARBA" id="ARBA00022475"/>
    </source>
</evidence>
<sequence length="136" mass="14776">MLNRRPRRQMNQMNVVPYIDVMLVLLVIFMVTAPMFTPGVIEVPSVSQAASIDTRPLEVTVDAQGKIQLIDQDRKTDVASVADLATQIQALGAAERPVAISADANLKYAEVVGIADKLHQAGVKRVALTVKQQKQG</sequence>
<dbReference type="InterPro" id="IPR003400">
    <property type="entry name" value="ExbD"/>
</dbReference>
<keyword evidence="3" id="KW-1003">Cell membrane</keyword>
<protein>
    <submittedName>
        <fullName evidence="8">Protein TolR</fullName>
    </submittedName>
</protein>
<dbReference type="EMBL" id="MUKV01000019">
    <property type="protein sequence ID" value="OQS37327.1"/>
    <property type="molecule type" value="Genomic_DNA"/>
</dbReference>
<dbReference type="GO" id="GO:0005886">
    <property type="term" value="C:plasma membrane"/>
    <property type="evidence" value="ECO:0007669"/>
    <property type="project" value="UniProtKB-SubCell"/>
</dbReference>
<dbReference type="AlphaFoldDB" id="A0A1W0CR84"/>
<evidence type="ECO:0000256" key="1">
    <source>
        <dbReference type="ARBA" id="ARBA00004162"/>
    </source>
</evidence>
<accession>A0A1W0CR84</accession>
<evidence type="ECO:0000256" key="4">
    <source>
        <dbReference type="ARBA" id="ARBA00022692"/>
    </source>
</evidence>
<keyword evidence="7" id="KW-0653">Protein transport</keyword>
<evidence type="ECO:0000256" key="5">
    <source>
        <dbReference type="ARBA" id="ARBA00022989"/>
    </source>
</evidence>
<comment type="subcellular location">
    <subcellularLocation>
        <location evidence="1">Cell membrane</location>
        <topology evidence="1">Single-pass membrane protein</topology>
    </subcellularLocation>
    <subcellularLocation>
        <location evidence="7">Cell membrane</location>
        <topology evidence="7">Single-pass type II membrane protein</topology>
    </subcellularLocation>
</comment>